<organism evidence="1 2">
    <name type="scientific">Romanomermis culicivorax</name>
    <name type="common">Nematode worm</name>
    <dbReference type="NCBI Taxonomy" id="13658"/>
    <lineage>
        <taxon>Eukaryota</taxon>
        <taxon>Metazoa</taxon>
        <taxon>Ecdysozoa</taxon>
        <taxon>Nematoda</taxon>
        <taxon>Enoplea</taxon>
        <taxon>Dorylaimia</taxon>
        <taxon>Mermithida</taxon>
        <taxon>Mermithoidea</taxon>
        <taxon>Mermithidae</taxon>
        <taxon>Romanomermis</taxon>
    </lineage>
</organism>
<protein>
    <submittedName>
        <fullName evidence="2">Uncharacterized protein</fullName>
    </submittedName>
</protein>
<dbReference type="AlphaFoldDB" id="A0A915KJY3"/>
<proteinExistence type="predicted"/>
<accession>A0A915KJY3</accession>
<sequence length="142" mass="16654">MYFITEKLTFLIFTFQTWAPLLVMCVGYPNIRTDILKNGYPDLLAPYQIWHTKPILNRCKGYWTIEVENVKSVFSGAVGSNDSRVKSRPNRYKIRIQLQFVAESSEILERRSKSSREDFLRIPELAINPLGDRIVNAFYTEW</sequence>
<name>A0A915KJY3_ROMCU</name>
<keyword evidence="1" id="KW-1185">Reference proteome</keyword>
<evidence type="ECO:0000313" key="1">
    <source>
        <dbReference type="Proteomes" id="UP000887565"/>
    </source>
</evidence>
<dbReference type="WBParaSite" id="nRc.2.0.1.t39069-RA">
    <property type="protein sequence ID" value="nRc.2.0.1.t39069-RA"/>
    <property type="gene ID" value="nRc.2.0.1.g39069"/>
</dbReference>
<dbReference type="Proteomes" id="UP000887565">
    <property type="component" value="Unplaced"/>
</dbReference>
<evidence type="ECO:0000313" key="2">
    <source>
        <dbReference type="WBParaSite" id="nRc.2.0.1.t39069-RA"/>
    </source>
</evidence>
<reference evidence="2" key="1">
    <citation type="submission" date="2022-11" db="UniProtKB">
        <authorList>
            <consortium name="WormBaseParasite"/>
        </authorList>
    </citation>
    <scope>IDENTIFICATION</scope>
</reference>